<dbReference type="AlphaFoldDB" id="A0AAV3ZAU1"/>
<evidence type="ECO:0000313" key="2">
    <source>
        <dbReference type="EMBL" id="GFN91601.1"/>
    </source>
</evidence>
<gene>
    <name evidence="2" type="ORF">PoB_001810700</name>
</gene>
<keyword evidence="3" id="KW-1185">Reference proteome</keyword>
<reference evidence="2 3" key="1">
    <citation type="journal article" date="2021" name="Elife">
        <title>Chloroplast acquisition without the gene transfer in kleptoplastic sea slugs, Plakobranchus ocellatus.</title>
        <authorList>
            <person name="Maeda T."/>
            <person name="Takahashi S."/>
            <person name="Yoshida T."/>
            <person name="Shimamura S."/>
            <person name="Takaki Y."/>
            <person name="Nagai Y."/>
            <person name="Toyoda A."/>
            <person name="Suzuki Y."/>
            <person name="Arimoto A."/>
            <person name="Ishii H."/>
            <person name="Satoh N."/>
            <person name="Nishiyama T."/>
            <person name="Hasebe M."/>
            <person name="Maruyama T."/>
            <person name="Minagawa J."/>
            <person name="Obokata J."/>
            <person name="Shigenobu S."/>
        </authorList>
    </citation>
    <scope>NUCLEOTIDE SEQUENCE [LARGE SCALE GENOMIC DNA]</scope>
</reference>
<keyword evidence="1" id="KW-0472">Membrane</keyword>
<dbReference type="Proteomes" id="UP000735302">
    <property type="component" value="Unassembled WGS sequence"/>
</dbReference>
<keyword evidence="1" id="KW-0812">Transmembrane</keyword>
<protein>
    <submittedName>
        <fullName evidence="2">Uncharacterized protein</fullName>
    </submittedName>
</protein>
<dbReference type="EMBL" id="BLXT01002155">
    <property type="protein sequence ID" value="GFN91601.1"/>
    <property type="molecule type" value="Genomic_DNA"/>
</dbReference>
<evidence type="ECO:0000256" key="1">
    <source>
        <dbReference type="SAM" id="Phobius"/>
    </source>
</evidence>
<name>A0AAV3ZAU1_9GAST</name>
<organism evidence="2 3">
    <name type="scientific">Plakobranchus ocellatus</name>
    <dbReference type="NCBI Taxonomy" id="259542"/>
    <lineage>
        <taxon>Eukaryota</taxon>
        <taxon>Metazoa</taxon>
        <taxon>Spiralia</taxon>
        <taxon>Lophotrochozoa</taxon>
        <taxon>Mollusca</taxon>
        <taxon>Gastropoda</taxon>
        <taxon>Heterobranchia</taxon>
        <taxon>Euthyneura</taxon>
        <taxon>Panpulmonata</taxon>
        <taxon>Sacoglossa</taxon>
        <taxon>Placobranchoidea</taxon>
        <taxon>Plakobranchidae</taxon>
        <taxon>Plakobranchus</taxon>
    </lineage>
</organism>
<proteinExistence type="predicted"/>
<feature type="transmembrane region" description="Helical" evidence="1">
    <location>
        <begin position="26"/>
        <end position="45"/>
    </location>
</feature>
<accession>A0AAV3ZAU1</accession>
<evidence type="ECO:0000313" key="3">
    <source>
        <dbReference type="Proteomes" id="UP000735302"/>
    </source>
</evidence>
<comment type="caution">
    <text evidence="2">The sequence shown here is derived from an EMBL/GenBank/DDBJ whole genome shotgun (WGS) entry which is preliminary data.</text>
</comment>
<sequence length="103" mass="11620">MPRVSQSPLWLVAPIGKEHATVFQNLKLYIGWIISMTILGSCWGIRTSHGCPLKTLSCLLNLSRTMEHRFKIVGVLLTEPLWQFQNPSTIRKRSLEATNVSTA</sequence>
<keyword evidence="1" id="KW-1133">Transmembrane helix</keyword>